<proteinExistence type="predicted"/>
<evidence type="ECO:0000313" key="2">
    <source>
        <dbReference type="Proteomes" id="UP000188357"/>
    </source>
</evidence>
<accession>A0A1R4GNV1</accession>
<dbReference type="EMBL" id="FUGE01000100">
    <property type="protein sequence ID" value="SJM69794.1"/>
    <property type="molecule type" value="Genomic_DNA"/>
</dbReference>
<gene>
    <name evidence="1" type="ORF">A1232T_00840</name>
</gene>
<protein>
    <submittedName>
        <fullName evidence="1">Uncharacterized protein</fullName>
    </submittedName>
</protein>
<evidence type="ECO:0000313" key="1">
    <source>
        <dbReference type="EMBL" id="SJM69794.1"/>
    </source>
</evidence>
<name>A0A1R4GNV1_9GAMM</name>
<reference evidence="1 2" key="1">
    <citation type="submission" date="2017-02" db="EMBL/GenBank/DDBJ databases">
        <authorList>
            <person name="Peterson S.W."/>
        </authorList>
    </citation>
    <scope>NUCLEOTIDE SEQUENCE [LARGE SCALE GENOMIC DNA]</scope>
    <source>
        <strain evidence="1">Psychrobacter_piechaudii</strain>
    </source>
</reference>
<organism evidence="1 2">
    <name type="scientific">Psychrobacter piechaudii</name>
    <dbReference type="NCBI Taxonomy" id="1945521"/>
    <lineage>
        <taxon>Bacteria</taxon>
        <taxon>Pseudomonadati</taxon>
        <taxon>Pseudomonadota</taxon>
        <taxon>Gammaproteobacteria</taxon>
        <taxon>Moraxellales</taxon>
        <taxon>Moraxellaceae</taxon>
        <taxon>Psychrobacter</taxon>
    </lineage>
</organism>
<sequence>MACKPADSLLHTAQTNEEWQDITDSGLPRIEGPSLPSLTQRAQLDPVQAKQEVESSGSVTIDKAKLAATKQDTCPKLVELPVGSTKVVRKNEVMQDSYCDYYLYPKKGQSISIESYPKHMAANLISPIYYDFANGSYLVNQADKYVIRLSYEGIEQRYEPVDYEVTIQIQ</sequence>
<dbReference type="Proteomes" id="UP000188357">
    <property type="component" value="Unassembled WGS sequence"/>
</dbReference>
<keyword evidence="2" id="KW-1185">Reference proteome</keyword>
<dbReference type="AlphaFoldDB" id="A0A1R4GNV1"/>